<evidence type="ECO:0000313" key="3">
    <source>
        <dbReference type="Proteomes" id="UP000070133"/>
    </source>
</evidence>
<organism evidence="2 3">
    <name type="scientific">Pseudocercospora eumusae</name>
    <dbReference type="NCBI Taxonomy" id="321146"/>
    <lineage>
        <taxon>Eukaryota</taxon>
        <taxon>Fungi</taxon>
        <taxon>Dikarya</taxon>
        <taxon>Ascomycota</taxon>
        <taxon>Pezizomycotina</taxon>
        <taxon>Dothideomycetes</taxon>
        <taxon>Dothideomycetidae</taxon>
        <taxon>Mycosphaerellales</taxon>
        <taxon>Mycosphaerellaceae</taxon>
        <taxon>Pseudocercospora</taxon>
    </lineage>
</organism>
<protein>
    <recommendedName>
        <fullName evidence="4">Ecp2 effector protein domain-containing protein</fullName>
    </recommendedName>
</protein>
<dbReference type="OrthoDB" id="73875at2759"/>
<reference evidence="2 3" key="1">
    <citation type="submission" date="2015-07" db="EMBL/GenBank/DDBJ databases">
        <title>Comparative genomics of the Sigatoka disease complex on banana suggests a link between parallel evolutionary changes in Pseudocercospora fijiensis and Pseudocercospora eumusae and increased virulence on the banana host.</title>
        <authorList>
            <person name="Chang T.-C."/>
            <person name="Salvucci A."/>
            <person name="Crous P.W."/>
            <person name="Stergiopoulos I."/>
        </authorList>
    </citation>
    <scope>NUCLEOTIDE SEQUENCE [LARGE SCALE GENOMIC DNA]</scope>
    <source>
        <strain evidence="2 3">CBS 114824</strain>
    </source>
</reference>
<evidence type="ECO:0000313" key="2">
    <source>
        <dbReference type="EMBL" id="KXS95552.1"/>
    </source>
</evidence>
<sequence length="198" mass="21950">MMAGLSQVIVLLGLPLLLAATPVSQSSSYAVGYASDNATLGNIDPPEIHSTSNNPNGAAIHCYTDDEWCYGISRAEVARGLNWFCNHFNGYTFKDSSTYNTGDWYYRPSDESHHTPFIDEVWEEGHINMKMLTIGTCDPPVEMNFEVCYVNMMAAVDSCDTIAEDDKHGGTASSGCIQYSLQPNPQFWPKCKLRQDQT</sequence>
<proteinExistence type="predicted"/>
<dbReference type="Proteomes" id="UP000070133">
    <property type="component" value="Unassembled WGS sequence"/>
</dbReference>
<gene>
    <name evidence="2" type="ORF">AC578_5264</name>
</gene>
<evidence type="ECO:0008006" key="4">
    <source>
        <dbReference type="Google" id="ProtNLM"/>
    </source>
</evidence>
<keyword evidence="1" id="KW-0732">Signal</keyword>
<dbReference type="EMBL" id="LFZN01000210">
    <property type="protein sequence ID" value="KXS95552.1"/>
    <property type="molecule type" value="Genomic_DNA"/>
</dbReference>
<feature type="chain" id="PRO_5007806333" description="Ecp2 effector protein domain-containing protein" evidence="1">
    <location>
        <begin position="21"/>
        <end position="198"/>
    </location>
</feature>
<keyword evidence="3" id="KW-1185">Reference proteome</keyword>
<comment type="caution">
    <text evidence="2">The sequence shown here is derived from an EMBL/GenBank/DDBJ whole genome shotgun (WGS) entry which is preliminary data.</text>
</comment>
<evidence type="ECO:0000256" key="1">
    <source>
        <dbReference type="SAM" id="SignalP"/>
    </source>
</evidence>
<dbReference type="AlphaFoldDB" id="A0A139GZG8"/>
<accession>A0A139GZG8</accession>
<name>A0A139GZG8_9PEZI</name>
<feature type="signal peptide" evidence="1">
    <location>
        <begin position="1"/>
        <end position="20"/>
    </location>
</feature>